<keyword evidence="1" id="KW-1185">Reference proteome</keyword>
<dbReference type="Gene3D" id="1.10.1420.10">
    <property type="match status" value="1"/>
</dbReference>
<reference evidence="1" key="1">
    <citation type="journal article" date="2021" name="Nat. Commun.">
        <title>Genomic analyses provide insights into spinach domestication and the genetic basis of agronomic traits.</title>
        <authorList>
            <person name="Cai X."/>
            <person name="Sun X."/>
            <person name="Xu C."/>
            <person name="Sun H."/>
            <person name="Wang X."/>
            <person name="Ge C."/>
            <person name="Zhang Z."/>
            <person name="Wang Q."/>
            <person name="Fei Z."/>
            <person name="Jiao C."/>
            <person name="Wang Q."/>
        </authorList>
    </citation>
    <scope>NUCLEOTIDE SEQUENCE [LARGE SCALE GENOMIC DNA]</scope>
    <source>
        <strain evidence="1">cv. Varoflay</strain>
    </source>
</reference>
<evidence type="ECO:0000313" key="2">
    <source>
        <dbReference type="RefSeq" id="XP_056690707.1"/>
    </source>
</evidence>
<evidence type="ECO:0000313" key="1">
    <source>
        <dbReference type="Proteomes" id="UP000813463"/>
    </source>
</evidence>
<sequence>MLIVAQYLRKIPDLERLLAKVKAMVHSQAILTMPLVGKKTLKQRVKVFGSIVKGFRIGMNLLILLHNDEHLMSLLSKVLDIPQLSEHNSLSEFLSQFEAAIDSDFPKYQVSFF</sequence>
<gene>
    <name evidence="2" type="primary">LOC130465952</name>
</gene>
<dbReference type="RefSeq" id="XP_056690707.1">
    <property type="nucleotide sequence ID" value="XM_056834729.1"/>
</dbReference>
<dbReference type="SUPFAM" id="SSF48334">
    <property type="entry name" value="DNA repair protein MutS, domain III"/>
    <property type="match status" value="1"/>
</dbReference>
<name>A0ABM3R518_SPIOL</name>
<protein>
    <submittedName>
        <fullName evidence="2">DNA mismatch repair protein MSH7-like</fullName>
    </submittedName>
</protein>
<organism evidence="1 2">
    <name type="scientific">Spinacia oleracea</name>
    <name type="common">Spinach</name>
    <dbReference type="NCBI Taxonomy" id="3562"/>
    <lineage>
        <taxon>Eukaryota</taxon>
        <taxon>Viridiplantae</taxon>
        <taxon>Streptophyta</taxon>
        <taxon>Embryophyta</taxon>
        <taxon>Tracheophyta</taxon>
        <taxon>Spermatophyta</taxon>
        <taxon>Magnoliopsida</taxon>
        <taxon>eudicotyledons</taxon>
        <taxon>Gunneridae</taxon>
        <taxon>Pentapetalae</taxon>
        <taxon>Caryophyllales</taxon>
        <taxon>Chenopodiaceae</taxon>
        <taxon>Chenopodioideae</taxon>
        <taxon>Anserineae</taxon>
        <taxon>Spinacia</taxon>
    </lineage>
</organism>
<accession>A0ABM3R518</accession>
<proteinExistence type="predicted"/>
<reference evidence="2" key="2">
    <citation type="submission" date="2025-08" db="UniProtKB">
        <authorList>
            <consortium name="RefSeq"/>
        </authorList>
    </citation>
    <scope>IDENTIFICATION</scope>
    <source>
        <tissue evidence="2">Leaf</tissue>
    </source>
</reference>
<dbReference type="InterPro" id="IPR036187">
    <property type="entry name" value="DNA_mismatch_repair_MutS_sf"/>
</dbReference>
<dbReference type="GeneID" id="130465952"/>
<dbReference type="Proteomes" id="UP000813463">
    <property type="component" value="Chromosome 1"/>
</dbReference>